<dbReference type="EMBL" id="BTRK01000006">
    <property type="protein sequence ID" value="GMR60893.1"/>
    <property type="molecule type" value="Genomic_DNA"/>
</dbReference>
<proteinExistence type="predicted"/>
<evidence type="ECO:0000313" key="1">
    <source>
        <dbReference type="EMBL" id="GMR60893.1"/>
    </source>
</evidence>
<name>A0AAN5DCZ6_9BILA</name>
<dbReference type="Proteomes" id="UP001328107">
    <property type="component" value="Unassembled WGS sequence"/>
</dbReference>
<accession>A0AAN5DCZ6</accession>
<sequence>QLQWTELQVDANAKYCSPMSSRDSPSLFALHDKVEDRVGSRSIGEMEESEGGKMERLRLIAHPHSMPSLARLSSIAVQKGSGRSLSMLQLQQIGERFV</sequence>
<reference evidence="2" key="1">
    <citation type="submission" date="2022-10" db="EMBL/GenBank/DDBJ databases">
        <title>Genome assembly of Pristionchus species.</title>
        <authorList>
            <person name="Yoshida K."/>
            <person name="Sommer R.J."/>
        </authorList>
    </citation>
    <scope>NUCLEOTIDE SEQUENCE [LARGE SCALE GENOMIC DNA]</scope>
    <source>
        <strain evidence="2">RS5460</strain>
    </source>
</reference>
<organism evidence="1 2">
    <name type="scientific">Pristionchus mayeri</name>
    <dbReference type="NCBI Taxonomy" id="1317129"/>
    <lineage>
        <taxon>Eukaryota</taxon>
        <taxon>Metazoa</taxon>
        <taxon>Ecdysozoa</taxon>
        <taxon>Nematoda</taxon>
        <taxon>Chromadorea</taxon>
        <taxon>Rhabditida</taxon>
        <taxon>Rhabditina</taxon>
        <taxon>Diplogasteromorpha</taxon>
        <taxon>Diplogasteroidea</taxon>
        <taxon>Neodiplogasteridae</taxon>
        <taxon>Pristionchus</taxon>
    </lineage>
</organism>
<comment type="caution">
    <text evidence="1">The sequence shown here is derived from an EMBL/GenBank/DDBJ whole genome shotgun (WGS) entry which is preliminary data.</text>
</comment>
<protein>
    <submittedName>
        <fullName evidence="1">Uncharacterized protein</fullName>
    </submittedName>
</protein>
<evidence type="ECO:0000313" key="2">
    <source>
        <dbReference type="Proteomes" id="UP001328107"/>
    </source>
</evidence>
<keyword evidence="2" id="KW-1185">Reference proteome</keyword>
<dbReference type="AlphaFoldDB" id="A0AAN5DCZ6"/>
<gene>
    <name evidence="1" type="ORF">PMAYCL1PPCAC_31088</name>
</gene>
<feature type="non-terminal residue" evidence="1">
    <location>
        <position position="1"/>
    </location>
</feature>